<dbReference type="PANTHER" id="PTHR33639">
    <property type="entry name" value="THIOL-DISULFIDE OXIDOREDUCTASE DCC"/>
    <property type="match status" value="1"/>
</dbReference>
<sequence length="141" mass="16240">MSHTTVNPTKPILLFDGVCNLCNKVVQFTIRRDAQAKFQFASLQSEAGQNLLKRFHLPQADFDSFVLIEGDRHYLRSTAGLRVLLGLGGFWKIFYILIFVPETIRDFVYSRIANSRYRLFGKTDACMLPTPELKSRFLDDM</sequence>
<dbReference type="InterPro" id="IPR007263">
    <property type="entry name" value="DCC1-like"/>
</dbReference>
<dbReference type="GO" id="GO:0015035">
    <property type="term" value="F:protein-disulfide reductase activity"/>
    <property type="evidence" value="ECO:0007669"/>
    <property type="project" value="InterPro"/>
</dbReference>
<proteinExistence type="predicted"/>
<keyword evidence="1" id="KW-0472">Membrane</keyword>
<dbReference type="PANTHER" id="PTHR33639:SF2">
    <property type="entry name" value="DUF393 DOMAIN-CONTAINING PROTEIN"/>
    <property type="match status" value="1"/>
</dbReference>
<evidence type="ECO:0000313" key="2">
    <source>
        <dbReference type="EMBL" id="TGN20542.1"/>
    </source>
</evidence>
<dbReference type="OrthoDB" id="9785438at2"/>
<evidence type="ECO:0000256" key="1">
    <source>
        <dbReference type="SAM" id="Phobius"/>
    </source>
</evidence>
<keyword evidence="1" id="KW-1133">Transmembrane helix</keyword>
<reference evidence="2" key="1">
    <citation type="journal article" date="2019" name="PLoS Negl. Trop. Dis.">
        <title>Revisiting the worldwide diversity of Leptospira species in the environment.</title>
        <authorList>
            <person name="Vincent A.T."/>
            <person name="Schiettekatte O."/>
            <person name="Bourhy P."/>
            <person name="Veyrier F.J."/>
            <person name="Picardeau M."/>
        </authorList>
    </citation>
    <scope>NUCLEOTIDE SEQUENCE [LARGE SCALE GENOMIC DNA]</scope>
    <source>
        <strain evidence="2">201300427</strain>
    </source>
</reference>
<comment type="caution">
    <text evidence="2">The sequence shown here is derived from an EMBL/GenBank/DDBJ whole genome shotgun (WGS) entry which is preliminary data.</text>
</comment>
<name>A0A4R9M334_9LEPT</name>
<dbReference type="EMBL" id="RQHW01000010">
    <property type="protein sequence ID" value="TGN20542.1"/>
    <property type="molecule type" value="Genomic_DNA"/>
</dbReference>
<evidence type="ECO:0000313" key="3">
    <source>
        <dbReference type="Proteomes" id="UP000298058"/>
    </source>
</evidence>
<organism evidence="2 3">
    <name type="scientific">Leptospira idonii</name>
    <dbReference type="NCBI Taxonomy" id="1193500"/>
    <lineage>
        <taxon>Bacteria</taxon>
        <taxon>Pseudomonadati</taxon>
        <taxon>Spirochaetota</taxon>
        <taxon>Spirochaetia</taxon>
        <taxon>Leptospirales</taxon>
        <taxon>Leptospiraceae</taxon>
        <taxon>Leptospira</taxon>
    </lineage>
</organism>
<accession>A0A4R9M334</accession>
<dbReference type="InterPro" id="IPR052927">
    <property type="entry name" value="DCC_oxidoreductase"/>
</dbReference>
<dbReference type="Pfam" id="PF04134">
    <property type="entry name" value="DCC1-like"/>
    <property type="match status" value="1"/>
</dbReference>
<dbReference type="AlphaFoldDB" id="A0A4R9M334"/>
<dbReference type="RefSeq" id="WP_135759029.1">
    <property type="nucleotide sequence ID" value="NZ_RQHW01000010.1"/>
</dbReference>
<keyword evidence="3" id="KW-1185">Reference proteome</keyword>
<protein>
    <submittedName>
        <fullName evidence="2">Thiol-disulfide oxidoreductase DCC family protein</fullName>
    </submittedName>
</protein>
<feature type="transmembrane region" description="Helical" evidence="1">
    <location>
        <begin position="81"/>
        <end position="100"/>
    </location>
</feature>
<gene>
    <name evidence="2" type="ORF">EHS15_02815</name>
</gene>
<keyword evidence="1" id="KW-0812">Transmembrane</keyword>
<dbReference type="Proteomes" id="UP000298058">
    <property type="component" value="Unassembled WGS sequence"/>
</dbReference>